<dbReference type="Proteomes" id="UP001203852">
    <property type="component" value="Unassembled WGS sequence"/>
</dbReference>
<protein>
    <recommendedName>
        <fullName evidence="3">PCI domain-containing protein</fullName>
    </recommendedName>
</protein>
<name>A0AAN6E5L4_9EURO</name>
<evidence type="ECO:0008006" key="3">
    <source>
        <dbReference type="Google" id="ProtNLM"/>
    </source>
</evidence>
<accession>A0AAN6E5L4</accession>
<sequence length="569" mass="63349">MPAFGVTTPVLDSFLVVILDSIRSKNGQRITELIQLDFDSLPPDRQKPYADLNSELSRCYPVGNDADLVTRCQRDLSWDEFGTFSISFAESIVQYFRYLRDFTTADNQAKASKIRQLTSQCVIALGDSKYGVIMIPIVLSFSRTLATIATNLDRNPSLVKSDNLVATQDTEGAPGKVSFVEDAANVLRDAFIKCLAGSPGVQRTSRPAADDKRVGIYLTANSCLKLLTQCRKLRNAQQMFSSIDAQSPPLSFYPAAQRVTYLYYLGRYHFANNHFLRAQAVLQKAYEQCHRQAIKHRRLILIYLTASNICLGRFPSPTLLSRSEAAEVGSRFLPLCKIIQAGDLGRFHQYLDLTSESGEWFLKRSILLQLRDRCEIIVWRSLIRKTFLFSGYMGEEKKVPFLRLNYVRDAAAWALPRYRGGLLSHGLGSQAVNGEETYIDPEFRELDAAINETGFDPESGQYDDQYIGQHTPSSQDTAEFPTMTEVESVVLSLIQQGLLRGFALHTNPRFAIPGSQKAGGPMKAGFPKVWKVIKSKESGDPVPGWVEEGNLGSEGGRVVRIVGARPAGA</sequence>
<organism evidence="1 2">
    <name type="scientific">Exophiala viscosa</name>
    <dbReference type="NCBI Taxonomy" id="2486360"/>
    <lineage>
        <taxon>Eukaryota</taxon>
        <taxon>Fungi</taxon>
        <taxon>Dikarya</taxon>
        <taxon>Ascomycota</taxon>
        <taxon>Pezizomycotina</taxon>
        <taxon>Eurotiomycetes</taxon>
        <taxon>Chaetothyriomycetidae</taxon>
        <taxon>Chaetothyriales</taxon>
        <taxon>Herpotrichiellaceae</taxon>
        <taxon>Exophiala</taxon>
    </lineage>
</organism>
<dbReference type="PANTHER" id="PTHR12732:SF8">
    <property type="entry name" value="NUCLEAR MRNA EXPORT PROTEIN THP1"/>
    <property type="match status" value="1"/>
</dbReference>
<comment type="caution">
    <text evidence="1">The sequence shown here is derived from an EMBL/GenBank/DDBJ whole genome shotgun (WGS) entry which is preliminary data.</text>
</comment>
<dbReference type="GO" id="GO:0003723">
    <property type="term" value="F:RNA binding"/>
    <property type="evidence" value="ECO:0007669"/>
    <property type="project" value="InterPro"/>
</dbReference>
<keyword evidence="2" id="KW-1185">Reference proteome</keyword>
<dbReference type="EMBL" id="MU404351">
    <property type="protein sequence ID" value="KAI1617253.1"/>
    <property type="molecule type" value="Genomic_DNA"/>
</dbReference>
<gene>
    <name evidence="1" type="ORF">EDD36DRAFT_158627</name>
</gene>
<dbReference type="AlphaFoldDB" id="A0AAN6E5L4"/>
<evidence type="ECO:0000313" key="2">
    <source>
        <dbReference type="Proteomes" id="UP001203852"/>
    </source>
</evidence>
<evidence type="ECO:0000313" key="1">
    <source>
        <dbReference type="EMBL" id="KAI1617253.1"/>
    </source>
</evidence>
<dbReference type="SMART" id="SM00753">
    <property type="entry name" value="PAM"/>
    <property type="match status" value="1"/>
</dbReference>
<reference evidence="1" key="1">
    <citation type="journal article" date="2022" name="bioRxiv">
        <title>Deciphering the potential niche of two novel black yeast fungi from a biological soil crust based on their genomes, phenotypes, and melanin regulation.</title>
        <authorList>
            <consortium name="DOE Joint Genome Institute"/>
            <person name="Carr E.C."/>
            <person name="Barton Q."/>
            <person name="Grambo S."/>
            <person name="Sullivan M."/>
            <person name="Renfro C.M."/>
            <person name="Kuo A."/>
            <person name="Pangilinan J."/>
            <person name="Lipzen A."/>
            <person name="Keymanesh K."/>
            <person name="Savage E."/>
            <person name="Barry K."/>
            <person name="Grigoriev I.V."/>
            <person name="Riekhof W.R."/>
            <person name="Harris S.S."/>
        </authorList>
    </citation>
    <scope>NUCLEOTIDE SEQUENCE</scope>
    <source>
        <strain evidence="1">JF 03-4F</strain>
    </source>
</reference>
<proteinExistence type="predicted"/>
<dbReference type="GO" id="GO:0003690">
    <property type="term" value="F:double-stranded DNA binding"/>
    <property type="evidence" value="ECO:0007669"/>
    <property type="project" value="InterPro"/>
</dbReference>
<dbReference type="InterPro" id="IPR045114">
    <property type="entry name" value="Csn12-like"/>
</dbReference>
<dbReference type="PANTHER" id="PTHR12732">
    <property type="entry name" value="UNCHARACTERIZED PROTEASOME COMPONENT REGION PCI-CONTAINING"/>
    <property type="match status" value="1"/>
</dbReference>